<evidence type="ECO:0000313" key="1">
    <source>
        <dbReference type="EMBL" id="NMG17960.1"/>
    </source>
</evidence>
<dbReference type="RefSeq" id="WP_169153255.1">
    <property type="nucleotide sequence ID" value="NZ_CAWPJE010000193.1"/>
</dbReference>
<dbReference type="Proteomes" id="UP000718564">
    <property type="component" value="Unassembled WGS sequence"/>
</dbReference>
<keyword evidence="2" id="KW-1185">Reference proteome</keyword>
<evidence type="ECO:0000313" key="2">
    <source>
        <dbReference type="Proteomes" id="UP000718564"/>
    </source>
</evidence>
<gene>
    <name evidence="1" type="ORF">DP116_00270</name>
</gene>
<organism evidence="1 2">
    <name type="scientific">Brasilonema bromeliae SPC951</name>
    <dbReference type="NCBI Taxonomy" id="385972"/>
    <lineage>
        <taxon>Bacteria</taxon>
        <taxon>Bacillati</taxon>
        <taxon>Cyanobacteriota</taxon>
        <taxon>Cyanophyceae</taxon>
        <taxon>Nostocales</taxon>
        <taxon>Scytonemataceae</taxon>
        <taxon>Brasilonema</taxon>
        <taxon>Bromeliae group (in: Brasilonema)</taxon>
    </lineage>
</organism>
<name>A0ABX1P2Q3_9CYAN</name>
<protein>
    <submittedName>
        <fullName evidence="1">Uncharacterized protein</fullName>
    </submittedName>
</protein>
<proteinExistence type="predicted"/>
<comment type="caution">
    <text evidence="1">The sequence shown here is derived from an EMBL/GenBank/DDBJ whole genome shotgun (WGS) entry which is preliminary data.</text>
</comment>
<dbReference type="EMBL" id="QMEB01000001">
    <property type="protein sequence ID" value="NMG17960.1"/>
    <property type="molecule type" value="Genomic_DNA"/>
</dbReference>
<reference evidence="1 2" key="1">
    <citation type="submission" date="2018-06" db="EMBL/GenBank/DDBJ databases">
        <title>Comparative genomics of Brasilonema spp. strains.</title>
        <authorList>
            <person name="Alvarenga D.O."/>
            <person name="Fiore M.F."/>
            <person name="Varani A.M."/>
        </authorList>
    </citation>
    <scope>NUCLEOTIDE SEQUENCE [LARGE SCALE GENOMIC DNA]</scope>
    <source>
        <strain evidence="1 2">SPC951</strain>
    </source>
</reference>
<sequence length="59" mass="6456">MPQIEDLGREILCRIPLGKQGRLPKGQTLLGVSLMGKRRACTLDTPLVRELGALSQTPE</sequence>
<accession>A0ABX1P2Q3</accession>